<feature type="region of interest" description="Disordered" evidence="7">
    <location>
        <begin position="92"/>
        <end position="115"/>
    </location>
</feature>
<feature type="region of interest" description="Disordered" evidence="7">
    <location>
        <begin position="1"/>
        <end position="39"/>
    </location>
</feature>
<feature type="compositionally biased region" description="Basic and acidic residues" evidence="7">
    <location>
        <begin position="264"/>
        <end position="275"/>
    </location>
</feature>
<accession>A0A914AYM6</accession>
<dbReference type="GO" id="GO:0005730">
    <property type="term" value="C:nucleolus"/>
    <property type="evidence" value="ECO:0007669"/>
    <property type="project" value="UniProtKB-SubCell"/>
</dbReference>
<dbReference type="AlphaFoldDB" id="A0A914AYM6"/>
<feature type="compositionally biased region" description="Basic and acidic residues" evidence="7">
    <location>
        <begin position="106"/>
        <end position="115"/>
    </location>
</feature>
<evidence type="ECO:0008006" key="10">
    <source>
        <dbReference type="Google" id="ProtNLM"/>
    </source>
</evidence>
<dbReference type="InterPro" id="IPR008610">
    <property type="entry name" value="Ebp2"/>
</dbReference>
<dbReference type="GeneID" id="119738105"/>
<evidence type="ECO:0000256" key="2">
    <source>
        <dbReference type="ARBA" id="ARBA00004604"/>
    </source>
</evidence>
<comment type="subcellular location">
    <subcellularLocation>
        <location evidence="2">Nucleus</location>
        <location evidence="2">Nucleolus</location>
    </subcellularLocation>
</comment>
<proteinExistence type="inferred from homology"/>
<evidence type="ECO:0000313" key="9">
    <source>
        <dbReference type="Proteomes" id="UP000887568"/>
    </source>
</evidence>
<feature type="compositionally biased region" description="Basic residues" evidence="7">
    <location>
        <begin position="319"/>
        <end position="338"/>
    </location>
</feature>
<dbReference type="Proteomes" id="UP000887568">
    <property type="component" value="Unplaced"/>
</dbReference>
<dbReference type="GO" id="GO:0006364">
    <property type="term" value="P:rRNA processing"/>
    <property type="evidence" value="ECO:0007669"/>
    <property type="project" value="TreeGrafter"/>
</dbReference>
<dbReference type="CTD" id="10969"/>
<name>A0A914AYM6_PATMI</name>
<comment type="function">
    <text evidence="1">Required for the processing of the 27S pre-rRNA.</text>
</comment>
<dbReference type="PANTHER" id="PTHR13028">
    <property type="entry name" value="RRNA PROCESSING PROTEIN EBNA1-BINDING PROTEIN-RELATED"/>
    <property type="match status" value="1"/>
</dbReference>
<sequence>MATSIRKLAKLRSDHVGEDDSDEFDSSSAEESEDSDAELQKAFAKGQLKPGLNVVTHGPKKCINDVSGIKEALAELQKDLPWIERLDMVSEDVRTSSADKEEEEEQLKKMTSADDVHNDFKREMKFYRQGQAAALEAIPRLQKLGLPTKRPEDYFAEMAKTDEHMRKVRKRLIGKQLTIERSEKAKKLRELKKFGKKIQHEVLLKRQKEKKELMESVKKFRRGKKDALDILEDLDRKPGSSKIGKRGVPDEHSVKKFGKGKKREYRDKKFGEGGKKRGTKRNTKESAYDESRGNTSKKIREQGSTLFKPGKKYQAQMKKQMKRPGKARRQQANSRRKK</sequence>
<dbReference type="Pfam" id="PF05890">
    <property type="entry name" value="Ebp2"/>
    <property type="match status" value="1"/>
</dbReference>
<feature type="compositionally biased region" description="Basic and acidic residues" evidence="7">
    <location>
        <begin position="282"/>
        <end position="292"/>
    </location>
</feature>
<reference evidence="8" key="1">
    <citation type="submission" date="2022-11" db="UniProtKB">
        <authorList>
            <consortium name="EnsemblMetazoa"/>
        </authorList>
    </citation>
    <scope>IDENTIFICATION</scope>
</reference>
<feature type="region of interest" description="Disordered" evidence="7">
    <location>
        <begin position="228"/>
        <end position="338"/>
    </location>
</feature>
<dbReference type="RefSeq" id="XP_038068773.1">
    <property type="nucleotide sequence ID" value="XM_038212845.1"/>
</dbReference>
<evidence type="ECO:0000313" key="8">
    <source>
        <dbReference type="EnsemblMetazoa" id="XP_038068773.1"/>
    </source>
</evidence>
<keyword evidence="9" id="KW-1185">Reference proteome</keyword>
<keyword evidence="6" id="KW-0539">Nucleus</keyword>
<dbReference type="EnsemblMetazoa" id="XM_038212845.1">
    <property type="protein sequence ID" value="XP_038068773.1"/>
    <property type="gene ID" value="LOC119738105"/>
</dbReference>
<feature type="compositionally biased region" description="Basic and acidic residues" evidence="7">
    <location>
        <begin position="228"/>
        <end position="238"/>
    </location>
</feature>
<protein>
    <recommendedName>
        <fullName evidence="10">rRNA-processing protein EBP2</fullName>
    </recommendedName>
</protein>
<evidence type="ECO:0000256" key="5">
    <source>
        <dbReference type="ARBA" id="ARBA00023054"/>
    </source>
</evidence>
<feature type="compositionally biased region" description="Acidic residues" evidence="7">
    <location>
        <begin position="19"/>
        <end position="37"/>
    </location>
</feature>
<comment type="similarity">
    <text evidence="3">Belongs to the EBP2 family.</text>
</comment>
<evidence type="ECO:0000256" key="1">
    <source>
        <dbReference type="ARBA" id="ARBA00003387"/>
    </source>
</evidence>
<keyword evidence="4" id="KW-0690">Ribosome biogenesis</keyword>
<evidence type="ECO:0000256" key="6">
    <source>
        <dbReference type="ARBA" id="ARBA00023242"/>
    </source>
</evidence>
<keyword evidence="5" id="KW-0175">Coiled coil</keyword>
<dbReference type="PANTHER" id="PTHR13028:SF0">
    <property type="entry name" value="RRNA-PROCESSING PROTEIN EBP2-RELATED"/>
    <property type="match status" value="1"/>
</dbReference>
<dbReference type="GO" id="GO:0042273">
    <property type="term" value="P:ribosomal large subunit biogenesis"/>
    <property type="evidence" value="ECO:0007669"/>
    <property type="project" value="TreeGrafter"/>
</dbReference>
<dbReference type="OrthoDB" id="443772at2759"/>
<dbReference type="GO" id="GO:0030687">
    <property type="term" value="C:preribosome, large subunit precursor"/>
    <property type="evidence" value="ECO:0007669"/>
    <property type="project" value="TreeGrafter"/>
</dbReference>
<evidence type="ECO:0000256" key="3">
    <source>
        <dbReference type="ARBA" id="ARBA00007336"/>
    </source>
</evidence>
<dbReference type="OMA" id="RETMFHR"/>
<evidence type="ECO:0000256" key="4">
    <source>
        <dbReference type="ARBA" id="ARBA00022517"/>
    </source>
</evidence>
<organism evidence="8 9">
    <name type="scientific">Patiria miniata</name>
    <name type="common">Bat star</name>
    <name type="synonym">Asterina miniata</name>
    <dbReference type="NCBI Taxonomy" id="46514"/>
    <lineage>
        <taxon>Eukaryota</taxon>
        <taxon>Metazoa</taxon>
        <taxon>Echinodermata</taxon>
        <taxon>Eleutherozoa</taxon>
        <taxon>Asterozoa</taxon>
        <taxon>Asteroidea</taxon>
        <taxon>Valvatacea</taxon>
        <taxon>Valvatida</taxon>
        <taxon>Asterinidae</taxon>
        <taxon>Patiria</taxon>
    </lineage>
</organism>
<dbReference type="GO" id="GO:0034399">
    <property type="term" value="C:nuclear periphery"/>
    <property type="evidence" value="ECO:0007669"/>
    <property type="project" value="TreeGrafter"/>
</dbReference>
<evidence type="ECO:0000256" key="7">
    <source>
        <dbReference type="SAM" id="MobiDB-lite"/>
    </source>
</evidence>